<dbReference type="SUPFAM" id="SSF56601">
    <property type="entry name" value="beta-lactamase/transpeptidase-like"/>
    <property type="match status" value="1"/>
</dbReference>
<proteinExistence type="predicted"/>
<dbReference type="Proteomes" id="UP000030300">
    <property type="component" value="Chromosome"/>
</dbReference>
<name>A0A0A1DK50_NOCSI</name>
<dbReference type="HOGENOM" id="CLU_020027_13_0_11"/>
<dbReference type="InterPro" id="IPR001466">
    <property type="entry name" value="Beta-lactam-related"/>
</dbReference>
<dbReference type="Pfam" id="PF00144">
    <property type="entry name" value="Beta-lactamase"/>
    <property type="match status" value="1"/>
</dbReference>
<protein>
    <submittedName>
        <fullName evidence="1">Beta-lactamase</fullName>
        <ecNumber evidence="1">3.5.2.6</ecNumber>
    </submittedName>
</protein>
<dbReference type="RefSeq" id="WP_038677921.1">
    <property type="nucleotide sequence ID" value="NZ_BJMC01000008.1"/>
</dbReference>
<dbReference type="InterPro" id="IPR050491">
    <property type="entry name" value="AmpC-like"/>
</dbReference>
<gene>
    <name evidence="1" type="ORF">KR76_09600</name>
</gene>
<dbReference type="PANTHER" id="PTHR46825:SF9">
    <property type="entry name" value="BETA-LACTAMASE-RELATED DOMAIN-CONTAINING PROTEIN"/>
    <property type="match status" value="1"/>
</dbReference>
<dbReference type="EC" id="3.5.2.6" evidence="1"/>
<dbReference type="Gene3D" id="3.40.710.10">
    <property type="entry name" value="DD-peptidase/beta-lactamase superfamily"/>
    <property type="match status" value="1"/>
</dbReference>
<keyword evidence="2" id="KW-1185">Reference proteome</keyword>
<dbReference type="GeneID" id="96609153"/>
<dbReference type="KEGG" id="psim:KR76_09600"/>
<accession>A0A0A1DK50</accession>
<sequence>MQGTGEWLEERLPRLLEEYGVPAAAVAIGYGDQVVDAAAGTLSTATGVAATTDAIFQVGSVTKVFTATLVQQLADEGLVDLDRPVRTYVPGLRLGDEEAAASVTVRQLLTHTAGFEGDVFTDTGKGDDCLERYVDLLAGVRQLFPPGELWSYNNAGFCVLGRLIALLRGRSYDACLREQLLDPLGLTHAATDPYEAVLHRVAVGHVATASDATLHPTPTWALARSNAPAGSMLAMRARDLVAFAQHHLRTPALAAMREPQVALPAIGQGAAWGVGWEIFQQEPLIVGHDGNTIGQSAFLRLLPDHDLALAVLTNGGDGKGLHRAVAGYVLPALVGVDLPAAPTPPRDNRTPADPARYEGTYASVVGRSTVARDDAGRLWLHRTPLGELAEIDEPPYRTELVAWQDDADVLWPLTPEGGAHQPAGFLGDDGTGRAAYLHTGRADRRIR</sequence>
<dbReference type="EMBL" id="CP009896">
    <property type="protein sequence ID" value="AIY16948.1"/>
    <property type="molecule type" value="Genomic_DNA"/>
</dbReference>
<keyword evidence="1" id="KW-0378">Hydrolase</keyword>
<dbReference type="eggNOG" id="COG1680">
    <property type="taxonomic scope" value="Bacteria"/>
</dbReference>
<evidence type="ECO:0000313" key="2">
    <source>
        <dbReference type="Proteomes" id="UP000030300"/>
    </source>
</evidence>
<dbReference type="OrthoDB" id="3325701at2"/>
<dbReference type="PANTHER" id="PTHR46825">
    <property type="entry name" value="D-ALANYL-D-ALANINE-CARBOXYPEPTIDASE/ENDOPEPTIDASE AMPH"/>
    <property type="match status" value="1"/>
</dbReference>
<evidence type="ECO:0000313" key="1">
    <source>
        <dbReference type="EMBL" id="AIY16948.1"/>
    </source>
</evidence>
<reference evidence="1 2" key="1">
    <citation type="journal article" date="2015" name="Genome Announc.">
        <title>Complete Genome Sequence of Steroid-Transforming Nocardioides simplex VKM Ac-2033D.</title>
        <authorList>
            <person name="Shtratnikova V.Y."/>
            <person name="Schelkunov M.I."/>
            <person name="Pekov Y.A."/>
            <person name="Fokina V.V."/>
            <person name="Logacheva M.D."/>
            <person name="Sokolov S.L."/>
            <person name="Bragin E.Y."/>
            <person name="Ashapkin V.V."/>
            <person name="Donova M.V."/>
        </authorList>
    </citation>
    <scope>NUCLEOTIDE SEQUENCE [LARGE SCALE GENOMIC DNA]</scope>
    <source>
        <strain evidence="1 2">VKM Ac-2033D</strain>
    </source>
</reference>
<dbReference type="AlphaFoldDB" id="A0A0A1DK50"/>
<dbReference type="InterPro" id="IPR012338">
    <property type="entry name" value="Beta-lactam/transpept-like"/>
</dbReference>
<dbReference type="STRING" id="2045.KR76_09600"/>
<organism evidence="1 2">
    <name type="scientific">Nocardioides simplex</name>
    <name type="common">Arthrobacter simplex</name>
    <dbReference type="NCBI Taxonomy" id="2045"/>
    <lineage>
        <taxon>Bacteria</taxon>
        <taxon>Bacillati</taxon>
        <taxon>Actinomycetota</taxon>
        <taxon>Actinomycetes</taxon>
        <taxon>Propionibacteriales</taxon>
        <taxon>Nocardioidaceae</taxon>
        <taxon>Pimelobacter</taxon>
    </lineage>
</organism>
<dbReference type="GO" id="GO:0008800">
    <property type="term" value="F:beta-lactamase activity"/>
    <property type="evidence" value="ECO:0007669"/>
    <property type="project" value="UniProtKB-EC"/>
</dbReference>